<dbReference type="Proteomes" id="UP001220395">
    <property type="component" value="Chromosome"/>
</dbReference>
<evidence type="ECO:0000256" key="5">
    <source>
        <dbReference type="ARBA" id="ARBA00022692"/>
    </source>
</evidence>
<dbReference type="InterPro" id="IPR000531">
    <property type="entry name" value="Beta-barrel_TonB"/>
</dbReference>
<evidence type="ECO:0000256" key="1">
    <source>
        <dbReference type="ARBA" id="ARBA00004571"/>
    </source>
</evidence>
<organism evidence="16 17">
    <name type="scientific">Sphingomonas naphthae</name>
    <dbReference type="NCBI Taxonomy" id="1813468"/>
    <lineage>
        <taxon>Bacteria</taxon>
        <taxon>Pseudomonadati</taxon>
        <taxon>Pseudomonadota</taxon>
        <taxon>Alphaproteobacteria</taxon>
        <taxon>Sphingomonadales</taxon>
        <taxon>Sphingomonadaceae</taxon>
        <taxon>Sphingomonas</taxon>
    </lineage>
</organism>
<evidence type="ECO:0000256" key="6">
    <source>
        <dbReference type="ARBA" id="ARBA00023004"/>
    </source>
</evidence>
<evidence type="ECO:0000256" key="9">
    <source>
        <dbReference type="ARBA" id="ARBA00023136"/>
    </source>
</evidence>
<keyword evidence="5 11" id="KW-0812">Transmembrane</keyword>
<dbReference type="InterPro" id="IPR036942">
    <property type="entry name" value="Beta-barrel_TonB_sf"/>
</dbReference>
<evidence type="ECO:0000256" key="3">
    <source>
        <dbReference type="ARBA" id="ARBA00022452"/>
    </source>
</evidence>
<dbReference type="PANTHER" id="PTHR32552:SF81">
    <property type="entry name" value="TONB-DEPENDENT OUTER MEMBRANE RECEPTOR"/>
    <property type="match status" value="1"/>
</dbReference>
<dbReference type="InterPro" id="IPR039426">
    <property type="entry name" value="TonB-dep_rcpt-like"/>
</dbReference>
<evidence type="ECO:0000256" key="7">
    <source>
        <dbReference type="ARBA" id="ARBA00023065"/>
    </source>
</evidence>
<feature type="signal peptide" evidence="13">
    <location>
        <begin position="1"/>
        <end position="23"/>
    </location>
</feature>
<keyword evidence="16" id="KW-0675">Receptor</keyword>
<dbReference type="InterPro" id="IPR012910">
    <property type="entry name" value="Plug_dom"/>
</dbReference>
<dbReference type="EMBL" id="CP117411">
    <property type="protein sequence ID" value="WCT72804.1"/>
    <property type="molecule type" value="Genomic_DNA"/>
</dbReference>
<comment type="similarity">
    <text evidence="11 12">Belongs to the TonB-dependent receptor family.</text>
</comment>
<protein>
    <submittedName>
        <fullName evidence="16">TonB-dependent receptor</fullName>
    </submittedName>
</protein>
<keyword evidence="7" id="KW-0406">Ion transport</keyword>
<evidence type="ECO:0000256" key="10">
    <source>
        <dbReference type="ARBA" id="ARBA00023237"/>
    </source>
</evidence>
<evidence type="ECO:0000256" key="13">
    <source>
        <dbReference type="SAM" id="SignalP"/>
    </source>
</evidence>
<proteinExistence type="inferred from homology"/>
<evidence type="ECO:0000256" key="11">
    <source>
        <dbReference type="PROSITE-ProRule" id="PRU01360"/>
    </source>
</evidence>
<evidence type="ECO:0000313" key="16">
    <source>
        <dbReference type="EMBL" id="WCT72804.1"/>
    </source>
</evidence>
<dbReference type="SUPFAM" id="SSF56935">
    <property type="entry name" value="Porins"/>
    <property type="match status" value="1"/>
</dbReference>
<evidence type="ECO:0000313" key="17">
    <source>
        <dbReference type="Proteomes" id="UP001220395"/>
    </source>
</evidence>
<evidence type="ECO:0000256" key="8">
    <source>
        <dbReference type="ARBA" id="ARBA00023077"/>
    </source>
</evidence>
<dbReference type="Pfam" id="PF07715">
    <property type="entry name" value="Plug"/>
    <property type="match status" value="1"/>
</dbReference>
<feature type="chain" id="PRO_5045583770" evidence="13">
    <location>
        <begin position="24"/>
        <end position="705"/>
    </location>
</feature>
<feature type="domain" description="TonB-dependent receptor-like beta-barrel" evidence="14">
    <location>
        <begin position="248"/>
        <end position="661"/>
    </location>
</feature>
<dbReference type="PROSITE" id="PS52016">
    <property type="entry name" value="TONB_DEPENDENT_REC_3"/>
    <property type="match status" value="1"/>
</dbReference>
<feature type="domain" description="TonB-dependent receptor plug" evidence="15">
    <location>
        <begin position="53"/>
        <end position="159"/>
    </location>
</feature>
<dbReference type="PANTHER" id="PTHR32552">
    <property type="entry name" value="FERRICHROME IRON RECEPTOR-RELATED"/>
    <property type="match status" value="1"/>
</dbReference>
<evidence type="ECO:0000256" key="12">
    <source>
        <dbReference type="RuleBase" id="RU003357"/>
    </source>
</evidence>
<keyword evidence="6" id="KW-0408">Iron</keyword>
<dbReference type="Gene3D" id="2.40.170.20">
    <property type="entry name" value="TonB-dependent receptor, beta-barrel domain"/>
    <property type="match status" value="1"/>
</dbReference>
<evidence type="ECO:0000256" key="2">
    <source>
        <dbReference type="ARBA" id="ARBA00022448"/>
    </source>
</evidence>
<reference evidence="16 17" key="1">
    <citation type="submission" date="2023-02" db="EMBL/GenBank/DDBJ databases">
        <title>Genome sequence of Sphingomonas naphthae.</title>
        <authorList>
            <person name="Kim S."/>
            <person name="Heo J."/>
            <person name="Kwon S.-W."/>
        </authorList>
    </citation>
    <scope>NUCLEOTIDE SEQUENCE [LARGE SCALE GENOMIC DNA]</scope>
    <source>
        <strain evidence="16 17">KACC 18716</strain>
    </source>
</reference>
<gene>
    <name evidence="16" type="ORF">PQ455_14330</name>
</gene>
<evidence type="ECO:0000259" key="15">
    <source>
        <dbReference type="Pfam" id="PF07715"/>
    </source>
</evidence>
<dbReference type="Pfam" id="PF00593">
    <property type="entry name" value="TonB_dep_Rec_b-barrel"/>
    <property type="match status" value="1"/>
</dbReference>
<evidence type="ECO:0000256" key="4">
    <source>
        <dbReference type="ARBA" id="ARBA00022496"/>
    </source>
</evidence>
<keyword evidence="2 11" id="KW-0813">Transport</keyword>
<keyword evidence="3 11" id="KW-1134">Transmembrane beta strand</keyword>
<accession>A0ABY7TLS1</accession>
<sequence length="705" mass="75325">MKHGLSLLAGIALSALVPGVARAEADPADPVAQAPEAVGGDIVVTARRREESLKDVPIAVSAVTADTLKQQQIYAVKDIAAYTPGLNINSDSVGRAFVSIRGIGTTLIDTVQPGVGIFIDGIYQPNTSYLNSPLVDVARVEVLRGPQSTLFGNNTLGGAINVVTRQPGNELEGRIDGAWVGSDDFRSLSASVSGPIVADKLQVRMGAAYHHQDGFQTNLLAGGDQNPLTQKSVNGTIRALPTEWATFTLNGNYDRVRGGNTPYFGVSGPTDYSLDGRTNQRSLATITYKGVSGKGEFELPGLDSTLTAVLAYNRRNNSASNDGDYGPVDFIRSSGDGRLTTKTGEVRLDSKWSEAFSTLIGVFATRSTTVQNTVTRVIPLNRVATATARTENESQAIFGTAFFKIDPTLDLSVGLRYDHQTLSASNAGSAAAYKANKLQPRATLAKKWTPDFMTYASVARGVRGGGQNGPGAPNLIYQGDDVWTYELGTKFATPDRVLSVDAAIFYNDYNNFIGQNSLAPSTTGAGFVAVNLNTGHVTSYGFEAEAHLRPTSRWRIDGGLTLLHARITNDDQYLAITGTHVSSDRIIFTPDWNFNLGSNYTMPLGDKALVLDAGLVAKGSRVGSSLDPNVSPRLSPYYLVNGSVTFKLARGYDIAAFATNLFNEKYIESYIDRSALVRAGLAAVAQNLALQGPRRRVGVRATARF</sequence>
<name>A0ABY7TLS1_9SPHN</name>
<keyword evidence="4" id="KW-0410">Iron transport</keyword>
<keyword evidence="10 11" id="KW-0998">Cell outer membrane</keyword>
<comment type="subcellular location">
    <subcellularLocation>
        <location evidence="1 11">Cell outer membrane</location>
        <topology evidence="1 11">Multi-pass membrane protein</topology>
    </subcellularLocation>
</comment>
<dbReference type="CDD" id="cd01347">
    <property type="entry name" value="ligand_gated_channel"/>
    <property type="match status" value="1"/>
</dbReference>
<evidence type="ECO:0000259" key="14">
    <source>
        <dbReference type="Pfam" id="PF00593"/>
    </source>
</evidence>
<keyword evidence="17" id="KW-1185">Reference proteome</keyword>
<keyword evidence="13" id="KW-0732">Signal</keyword>
<keyword evidence="8 12" id="KW-0798">TonB box</keyword>
<dbReference type="RefSeq" id="WP_273686775.1">
    <property type="nucleotide sequence ID" value="NZ_CP117411.1"/>
</dbReference>
<keyword evidence="9 11" id="KW-0472">Membrane</keyword>